<organism evidence="4 5">
    <name type="scientific">Spodoptera exigua</name>
    <name type="common">Beet armyworm</name>
    <name type="synonym">Noctua fulgens</name>
    <dbReference type="NCBI Taxonomy" id="7107"/>
    <lineage>
        <taxon>Eukaryota</taxon>
        <taxon>Metazoa</taxon>
        <taxon>Ecdysozoa</taxon>
        <taxon>Arthropoda</taxon>
        <taxon>Hexapoda</taxon>
        <taxon>Insecta</taxon>
        <taxon>Pterygota</taxon>
        <taxon>Neoptera</taxon>
        <taxon>Endopterygota</taxon>
        <taxon>Lepidoptera</taxon>
        <taxon>Glossata</taxon>
        <taxon>Ditrysia</taxon>
        <taxon>Noctuoidea</taxon>
        <taxon>Noctuidae</taxon>
        <taxon>Amphipyrinae</taxon>
        <taxon>Spodoptera</taxon>
    </lineage>
</organism>
<proteinExistence type="predicted"/>
<reference evidence="4" key="1">
    <citation type="journal article" date="2021" name="G3 (Bethesda)">
        <title>Genome and transcriptome analysis of the beet armyworm Spodoptera exigua reveals targets for pest control. .</title>
        <authorList>
            <person name="Simon S."/>
            <person name="Breeschoten T."/>
            <person name="Jansen H.J."/>
            <person name="Dirks R.P."/>
            <person name="Schranz M.E."/>
            <person name="Ros V.I.D."/>
        </authorList>
    </citation>
    <scope>NUCLEOTIDE SEQUENCE</scope>
    <source>
        <strain evidence="4">TB_SE_WUR_2020</strain>
    </source>
</reference>
<feature type="chain" id="PRO_5036988205" evidence="3">
    <location>
        <begin position="33"/>
        <end position="240"/>
    </location>
</feature>
<gene>
    <name evidence="4" type="ORF">HF086_002680</name>
</gene>
<keyword evidence="2" id="KW-0472">Membrane</keyword>
<evidence type="ECO:0000313" key="4">
    <source>
        <dbReference type="EMBL" id="KAH9645753.1"/>
    </source>
</evidence>
<comment type="caution">
    <text evidence="4">The sequence shown here is derived from an EMBL/GenBank/DDBJ whole genome shotgun (WGS) entry which is preliminary data.</text>
</comment>
<dbReference type="AlphaFoldDB" id="A0A922SSU6"/>
<evidence type="ECO:0000313" key="5">
    <source>
        <dbReference type="Proteomes" id="UP000814243"/>
    </source>
</evidence>
<feature type="region of interest" description="Disordered" evidence="1">
    <location>
        <begin position="112"/>
        <end position="134"/>
    </location>
</feature>
<keyword evidence="3" id="KW-0732">Signal</keyword>
<sequence>MYAALMTMLVLGEVAFCGWLAMQVVAWQQSEAARQLAEALELSDHLRPLLDYMARWHPLPHRVDELIQEASEDAPRNAYVALVLGALLPLLQLLGAAAALLAARAPRAPAQSAPDAAQPLQPRPPSYSSSNRPLLSVCDVPPQCVRLRLPEDAAHRLPQRPHRRAGVAARLTAPRAQRPVTSAPRPVPSAPRPALRAPRPGPSAPRPAPSAPAPELRGRRSRLAAPHLWSKRELEVMCLS</sequence>
<feature type="transmembrane region" description="Helical" evidence="2">
    <location>
        <begin position="78"/>
        <end position="103"/>
    </location>
</feature>
<evidence type="ECO:0000256" key="3">
    <source>
        <dbReference type="SAM" id="SignalP"/>
    </source>
</evidence>
<feature type="region of interest" description="Disordered" evidence="1">
    <location>
        <begin position="155"/>
        <end position="227"/>
    </location>
</feature>
<dbReference type="EMBL" id="JACEFF010000014">
    <property type="protein sequence ID" value="KAH9645753.1"/>
    <property type="molecule type" value="Genomic_DNA"/>
</dbReference>
<feature type="signal peptide" evidence="3">
    <location>
        <begin position="1"/>
        <end position="32"/>
    </location>
</feature>
<keyword evidence="2" id="KW-0812">Transmembrane</keyword>
<name>A0A922SSU6_SPOEX</name>
<keyword evidence="2" id="KW-1133">Transmembrane helix</keyword>
<accession>A0A922SSU6</accession>
<dbReference type="Proteomes" id="UP000814243">
    <property type="component" value="Unassembled WGS sequence"/>
</dbReference>
<evidence type="ECO:0000256" key="1">
    <source>
        <dbReference type="SAM" id="MobiDB-lite"/>
    </source>
</evidence>
<feature type="compositionally biased region" description="Pro residues" evidence="1">
    <location>
        <begin position="199"/>
        <end position="212"/>
    </location>
</feature>
<evidence type="ECO:0000256" key="2">
    <source>
        <dbReference type="SAM" id="Phobius"/>
    </source>
</evidence>
<protein>
    <submittedName>
        <fullName evidence="4">Uncharacterized protein</fullName>
    </submittedName>
</protein>